<dbReference type="Gene3D" id="3.40.50.1980">
    <property type="entry name" value="Nitrogenase molybdenum iron protein domain"/>
    <property type="match status" value="2"/>
</dbReference>
<feature type="region of interest" description="Disordered" evidence="7">
    <location>
        <begin position="699"/>
        <end position="787"/>
    </location>
</feature>
<evidence type="ECO:0000256" key="3">
    <source>
        <dbReference type="ARBA" id="ARBA00022741"/>
    </source>
</evidence>
<keyword evidence="10" id="KW-1185">Reference proteome</keyword>
<evidence type="ECO:0000259" key="8">
    <source>
        <dbReference type="PROSITE" id="PS50983"/>
    </source>
</evidence>
<dbReference type="Gene3D" id="3.40.50.880">
    <property type="match status" value="1"/>
</dbReference>
<evidence type="ECO:0000256" key="2">
    <source>
        <dbReference type="ARBA" id="ARBA00022598"/>
    </source>
</evidence>
<keyword evidence="6" id="KW-0315">Glutamine amidotransferase</keyword>
<dbReference type="GO" id="GO:0005524">
    <property type="term" value="F:ATP binding"/>
    <property type="evidence" value="ECO:0007669"/>
    <property type="project" value="UniProtKB-KW"/>
</dbReference>
<protein>
    <submittedName>
        <fullName evidence="9">Cobyrinic acid A,C-diamide synthase</fullName>
    </submittedName>
</protein>
<feature type="compositionally biased region" description="Low complexity" evidence="7">
    <location>
        <begin position="699"/>
        <end position="736"/>
    </location>
</feature>
<dbReference type="GO" id="GO:0042242">
    <property type="term" value="F:cobyrinic acid a,c-diamide synthase activity"/>
    <property type="evidence" value="ECO:0007669"/>
    <property type="project" value="InterPro"/>
</dbReference>
<dbReference type="SUPFAM" id="SSF53807">
    <property type="entry name" value="Helical backbone' metal receptor"/>
    <property type="match status" value="1"/>
</dbReference>
<accession>A0A2P6VRS0</accession>
<dbReference type="PANTHER" id="PTHR43873:SF1">
    <property type="entry name" value="COBYRINATE A,C-DIAMIDE SYNTHASE"/>
    <property type="match status" value="1"/>
</dbReference>
<dbReference type="Pfam" id="PF07685">
    <property type="entry name" value="GATase_3"/>
    <property type="match status" value="1"/>
</dbReference>
<feature type="region of interest" description="Disordered" evidence="7">
    <location>
        <begin position="242"/>
        <end position="268"/>
    </location>
</feature>
<dbReference type="Pfam" id="PF01656">
    <property type="entry name" value="CbiA"/>
    <property type="match status" value="1"/>
</dbReference>
<proteinExistence type="inferred from homology"/>
<dbReference type="InterPro" id="IPR002491">
    <property type="entry name" value="ABC_transptr_periplasmic_BD"/>
</dbReference>
<dbReference type="CDD" id="cd05388">
    <property type="entry name" value="CobB_N"/>
    <property type="match status" value="1"/>
</dbReference>
<keyword evidence="3" id="KW-0547">Nucleotide-binding</keyword>
<dbReference type="SUPFAM" id="SSF52317">
    <property type="entry name" value="Class I glutamine amidotransferase-like"/>
    <property type="match status" value="1"/>
</dbReference>
<name>A0A2P6VRS0_9CHLO</name>
<dbReference type="InterPro" id="IPR027417">
    <property type="entry name" value="P-loop_NTPase"/>
</dbReference>
<evidence type="ECO:0000313" key="9">
    <source>
        <dbReference type="EMBL" id="PSC76767.1"/>
    </source>
</evidence>
<gene>
    <name evidence="9" type="primary">g506</name>
    <name evidence="9" type="ORF">C2E20_0506</name>
</gene>
<dbReference type="PROSITE" id="PS51274">
    <property type="entry name" value="GATASE_COBBQ"/>
    <property type="match status" value="1"/>
</dbReference>
<dbReference type="InterPro" id="IPR002586">
    <property type="entry name" value="CobQ/CobB/MinD/ParA_Nub-bd_dom"/>
</dbReference>
<evidence type="ECO:0000256" key="6">
    <source>
        <dbReference type="ARBA" id="ARBA00022962"/>
    </source>
</evidence>
<keyword evidence="2" id="KW-0436">Ligase</keyword>
<reference evidence="9 10" key="1">
    <citation type="journal article" date="2018" name="Plant J.">
        <title>Genome sequences of Chlorella sorokiniana UTEX 1602 and Micractinium conductrix SAG 241.80: implications to maltose excretion by a green alga.</title>
        <authorList>
            <person name="Arriola M.B."/>
            <person name="Velmurugan N."/>
            <person name="Zhang Y."/>
            <person name="Plunkett M.H."/>
            <person name="Hondzo H."/>
            <person name="Barney B.M."/>
        </authorList>
    </citation>
    <scope>NUCLEOTIDE SEQUENCE [LARGE SCALE GENOMIC DNA]</scope>
    <source>
        <strain evidence="9 10">SAG 241.80</strain>
    </source>
</reference>
<dbReference type="HAMAP" id="MF_00027">
    <property type="entry name" value="CobB_CbiA"/>
    <property type="match status" value="1"/>
</dbReference>
<feature type="domain" description="Fe/B12 periplasmic-binding" evidence="8">
    <location>
        <begin position="895"/>
        <end position="1240"/>
    </location>
</feature>
<feature type="region of interest" description="Disordered" evidence="7">
    <location>
        <begin position="583"/>
        <end position="620"/>
    </location>
</feature>
<dbReference type="InterPro" id="IPR004484">
    <property type="entry name" value="CbiA/CobB_synth"/>
</dbReference>
<feature type="compositionally biased region" description="Pro residues" evidence="7">
    <location>
        <begin position="243"/>
        <end position="260"/>
    </location>
</feature>
<dbReference type="CDD" id="cd03130">
    <property type="entry name" value="GATase1_CobB"/>
    <property type="match status" value="1"/>
</dbReference>
<evidence type="ECO:0000256" key="7">
    <source>
        <dbReference type="SAM" id="MobiDB-lite"/>
    </source>
</evidence>
<keyword evidence="4" id="KW-0067">ATP-binding</keyword>
<evidence type="ECO:0000256" key="4">
    <source>
        <dbReference type="ARBA" id="ARBA00022840"/>
    </source>
</evidence>
<dbReference type="NCBIfam" id="NF002204">
    <property type="entry name" value="PRK01077.1"/>
    <property type="match status" value="1"/>
</dbReference>
<sequence length="1276" mass="132590">MGPAPASNGRSGPPVLVLAGTSSGVGKTSLSVGIMRALRDKGLTVQAFKTGPDFLDPMHHMAATGRPSINLDTWMLSREQVLGAFHRAVACADVAVVEGVMGLFDGRDGSTEAGSTAQLAKWLGAPVVLVMDASALARSAAAVAKGYTEFDSSLRLAGLLFNKVGGAAHTQWLRDALAAAGSGTAVLGGVPKNDSVMVPERHLGLHMPSDASVRADHVESLAALVAAHVDLDALLELARSAEVPPPPPGSLELPGAPPPGSAGGDAAAAAAGGGPAAAAAPRVRIAVAKDAAFCFYYHDNLALLEAAGAELVPFSPLADPLPADVAGVYLGGGYPERHAAELAANRALRSALAAFARSGGVVYAECGGLIYLSKSIQPGPEELPFPMVGVFPFRAVLGGPDSMRMGYVEVETRPGCPLFPPGRTVRGQVFHFSEIVQESVVGGVGAVLSGKPAAGQAWSTCYTVTPQIPGAAAVEEGYCQQNVLASYVHLHFGNCPDFAAALVQRCRGVDVAGVAAHVLEAVQTAAYLESAVASLRSSPQQVGKGGRAVAHCHSSPDFTRDERLAAKQRAAVAAIAEVHRHQSAEDAFASGRHGSLDGPAQHPNTRLHAVTGMPGRSLSPATTLSKVVSQNSLTSCSPHVGVLPPGETLSPPLTDSPQLSPRELEAQQRELEAQQHAAQQRFFGGTGGAARVPLLPLHQAQQQQYHHQQQSYGAQHQQQYAQPAYYQQQQQQQQHAYPPPNGGLEQAGFAGHRLASSGVPSSGSWPRLHQPQQYPPPGPTYGPASARGSMSAFAMAQPPPTHHQQPYAPQPQQAASYFAANGAASGFYQAASAPPGSRHSRNPSLDHAYSERPGSAGVAPPLLARPPSPLDLQGMERLHSATPYSWQHSHPPSDKIVSLSPGATEMLWTLGLGARVAAVSDACDFPPDAVARAKARRSFAAVPGSASYASLDRHATASHGSSGSSSSGSRRESPVVGAGRSDAAAWAAASCASTAEQLEQVDEEVLARERPGLVVYEEDAAGGEAACSVGTPGGMLCAGSGMGQAVLEALVAVGLQQACRVVCVRRRTLSDVLDSMLVVGEAAGVRDEALRTVDRLRARLRRIAGEAAAASAAVPSHPRVLVLQSLRPLRTVGWWLPDQLTLAGGSCGLEGQPGDPAQELTWEQVQAFAPDVLVVAGMSGGSALKPLTDLCTVASLPGWWLLPAVRSSQVYVADSALFCRAGPRLVEGVESLARMVWGEEALPDASCPERAVLKLSLRPGQRCRPRLLPNHFMPFA</sequence>
<comment type="cofactor">
    <cofactor evidence="1">
        <name>Mg(2+)</name>
        <dbReference type="ChEBI" id="CHEBI:18420"/>
    </cofactor>
</comment>
<evidence type="ECO:0000313" key="10">
    <source>
        <dbReference type="Proteomes" id="UP000239649"/>
    </source>
</evidence>
<dbReference type="PANTHER" id="PTHR43873">
    <property type="entry name" value="COBYRINATE A,C-DIAMIDE SYNTHASE"/>
    <property type="match status" value="1"/>
</dbReference>
<evidence type="ECO:0000256" key="5">
    <source>
        <dbReference type="ARBA" id="ARBA00022842"/>
    </source>
</evidence>
<dbReference type="Gene3D" id="3.40.50.300">
    <property type="entry name" value="P-loop containing nucleotide triphosphate hydrolases"/>
    <property type="match status" value="1"/>
</dbReference>
<dbReference type="AlphaFoldDB" id="A0A2P6VRS0"/>
<feature type="region of interest" description="Disordered" evidence="7">
    <location>
        <begin position="829"/>
        <end position="873"/>
    </location>
</feature>
<dbReference type="Pfam" id="PF01497">
    <property type="entry name" value="Peripla_BP_2"/>
    <property type="match status" value="1"/>
</dbReference>
<keyword evidence="5" id="KW-0460">Magnesium</keyword>
<feature type="compositionally biased region" description="Low complexity" evidence="7">
    <location>
        <begin position="958"/>
        <end position="968"/>
    </location>
</feature>
<dbReference type="EMBL" id="LHPF02000001">
    <property type="protein sequence ID" value="PSC76767.1"/>
    <property type="molecule type" value="Genomic_DNA"/>
</dbReference>
<evidence type="ECO:0000256" key="1">
    <source>
        <dbReference type="ARBA" id="ARBA00001946"/>
    </source>
</evidence>
<dbReference type="PROSITE" id="PS50983">
    <property type="entry name" value="FE_B12_PBP"/>
    <property type="match status" value="1"/>
</dbReference>
<dbReference type="InterPro" id="IPR029062">
    <property type="entry name" value="Class_I_gatase-like"/>
</dbReference>
<organism evidence="9 10">
    <name type="scientific">Micractinium conductrix</name>
    <dbReference type="NCBI Taxonomy" id="554055"/>
    <lineage>
        <taxon>Eukaryota</taxon>
        <taxon>Viridiplantae</taxon>
        <taxon>Chlorophyta</taxon>
        <taxon>core chlorophytes</taxon>
        <taxon>Trebouxiophyceae</taxon>
        <taxon>Chlorellales</taxon>
        <taxon>Chlorellaceae</taxon>
        <taxon>Chlorella clade</taxon>
        <taxon>Micractinium</taxon>
    </lineage>
</organism>
<dbReference type="OrthoDB" id="549173at2759"/>
<comment type="caution">
    <text evidence="9">The sequence shown here is derived from an EMBL/GenBank/DDBJ whole genome shotgun (WGS) entry which is preliminary data.</text>
</comment>
<dbReference type="InterPro" id="IPR011698">
    <property type="entry name" value="GATase_3"/>
</dbReference>
<dbReference type="SUPFAM" id="SSF52540">
    <property type="entry name" value="P-loop containing nucleoside triphosphate hydrolases"/>
    <property type="match status" value="1"/>
</dbReference>
<feature type="region of interest" description="Disordered" evidence="7">
    <location>
        <begin position="952"/>
        <end position="977"/>
    </location>
</feature>
<feature type="region of interest" description="Disordered" evidence="7">
    <location>
        <begin position="638"/>
        <end position="659"/>
    </location>
</feature>
<dbReference type="Proteomes" id="UP000239649">
    <property type="component" value="Unassembled WGS sequence"/>
</dbReference>